<dbReference type="EMBL" id="AEEC02000009">
    <property type="protein sequence ID" value="EOA05242.1"/>
    <property type="molecule type" value="Genomic_DNA"/>
</dbReference>
<name>A0AAI9N4G0_9BURK</name>
<evidence type="ECO:0000313" key="3">
    <source>
        <dbReference type="Proteomes" id="UP000006772"/>
    </source>
</evidence>
<evidence type="ECO:0000256" key="1">
    <source>
        <dbReference type="SAM" id="MobiDB-lite"/>
    </source>
</evidence>
<dbReference type="InterPro" id="IPR056955">
    <property type="entry name" value="ORC-CDC6-like"/>
</dbReference>
<comment type="caution">
    <text evidence="2">The sequence shown here is derived from an EMBL/GenBank/DDBJ whole genome shotgun (WGS) entry which is preliminary data.</text>
</comment>
<sequence length="699" mass="80038">MDNHQVNPFDLIRAADFSDTQIFDYWVDFNGDGGLLDLIEPSSKTSKHILGGKGSGKTHLMRYCSFPVQKIRHGENLLDGIFQEKYIGIFLRANILDTGRFNGKGQDESKWGPLWNYYFEVRLCEQFLQMLLELRLTSKEISDGLDLLAVDSAVLFDTDPGFELSSLSNLNDGLIRIRKEIDLAVNNCAFTRSLDVKIRISPGNLLFGLAELVHVKVPLLKGIQFLYLIDEVENFSREQQRFINSLIRHRRDPCSFRLGARLYGIKTLANYGADEENKEGSEFKQVYLDQMMRKHLLDTGGYAHFAKQLCIKRLRDTGFISADVDLANEKKVGDFLNAFFQSEQSENFYQEVTAELVKADQPAERKYFKKLRDQLNDTVGGRGSANKNSDLVNRILGNLAVPAFPLVEKINIFIFYQDWYRDEDLLESSEKIKTECELYVQRSAGAERHKRVYEHFALDLLAQLYRDYRQPTTAMYIGMDSFIRMSAGVPRNLLVILRNIYKWSSFNGERPFRDSPISITSQREAVMESAVFFYEEDARPGAEVPKVKASIDRLAEFLREVRFASKPVESSPLAFSLNVSLLSPEAADVLRQSENWSYILRIPKGRPHANSQRVHDKYQLNPAFSPKWDLPIARRGDVRLNADLAEAIFGFKPDADFRMVMDSVTASLKAPKFGKKIDERSRDKEDRNKTLELGFGDDN</sequence>
<reference evidence="2 3" key="1">
    <citation type="journal article" date="2013" name="Front. Microbiol.">
        <title>The genome of the endophytic bacterium H. frisingense GSF30(T) identifies diverse strategies in the Herbaspirillum genus to interact with plants.</title>
        <authorList>
            <person name="Straub D."/>
            <person name="Rothballer M."/>
            <person name="Hartmann A."/>
            <person name="Ludewig U."/>
        </authorList>
    </citation>
    <scope>NUCLEOTIDE SEQUENCE [LARGE SCALE GENOMIC DNA]</scope>
    <source>
        <strain evidence="2 3">GSF30</strain>
    </source>
</reference>
<gene>
    <name evidence="2" type="ORF">HFRIS_008871</name>
</gene>
<evidence type="ECO:0000313" key="2">
    <source>
        <dbReference type="EMBL" id="EOA05242.1"/>
    </source>
</evidence>
<accession>A0AAI9N4G0</accession>
<dbReference type="AlphaFoldDB" id="A0AAI9N4G0"/>
<dbReference type="Proteomes" id="UP000006772">
    <property type="component" value="Unassembled WGS sequence"/>
</dbReference>
<organism evidence="2 3">
    <name type="scientific">Herbaspirillum frisingense GSF30</name>
    <dbReference type="NCBI Taxonomy" id="864073"/>
    <lineage>
        <taxon>Bacteria</taxon>
        <taxon>Pseudomonadati</taxon>
        <taxon>Pseudomonadota</taxon>
        <taxon>Betaproteobacteria</taxon>
        <taxon>Burkholderiales</taxon>
        <taxon>Oxalobacteraceae</taxon>
        <taxon>Herbaspirillum</taxon>
    </lineage>
</organism>
<proteinExistence type="predicted"/>
<dbReference type="RefSeq" id="WP_006462956.1">
    <property type="nucleotide sequence ID" value="NZ_AEEC02000009.1"/>
</dbReference>
<feature type="region of interest" description="Disordered" evidence="1">
    <location>
        <begin position="675"/>
        <end position="699"/>
    </location>
</feature>
<dbReference type="Pfam" id="PF24389">
    <property type="entry name" value="ORC-CDC6-like"/>
    <property type="match status" value="1"/>
</dbReference>
<feature type="compositionally biased region" description="Basic and acidic residues" evidence="1">
    <location>
        <begin position="675"/>
        <end position="690"/>
    </location>
</feature>
<protein>
    <submittedName>
        <fullName evidence="2">Uncharacterized protein</fullName>
    </submittedName>
</protein>